<organism evidence="3 4">
    <name type="scientific">Tritrichomonas musculus</name>
    <dbReference type="NCBI Taxonomy" id="1915356"/>
    <lineage>
        <taxon>Eukaryota</taxon>
        <taxon>Metamonada</taxon>
        <taxon>Parabasalia</taxon>
        <taxon>Tritrichomonadida</taxon>
        <taxon>Tritrichomonadidae</taxon>
        <taxon>Tritrichomonas</taxon>
    </lineage>
</organism>
<evidence type="ECO:0000313" key="3">
    <source>
        <dbReference type="EMBL" id="KAK8872005.1"/>
    </source>
</evidence>
<proteinExistence type="predicted"/>
<comment type="caution">
    <text evidence="3">The sequence shown here is derived from an EMBL/GenBank/DDBJ whole genome shotgun (WGS) entry which is preliminary data.</text>
</comment>
<dbReference type="EMBL" id="JAPFFF010000013">
    <property type="protein sequence ID" value="KAK8872005.1"/>
    <property type="molecule type" value="Genomic_DNA"/>
</dbReference>
<protein>
    <submittedName>
        <fullName evidence="3">Uncharacterized protein</fullName>
    </submittedName>
</protein>
<gene>
    <name evidence="3" type="ORF">M9Y10_007759</name>
</gene>
<feature type="compositionally biased region" description="Basic residues" evidence="1">
    <location>
        <begin position="53"/>
        <end position="67"/>
    </location>
</feature>
<dbReference type="Proteomes" id="UP001470230">
    <property type="component" value="Unassembled WGS sequence"/>
</dbReference>
<reference evidence="3 4" key="1">
    <citation type="submission" date="2024-04" db="EMBL/GenBank/DDBJ databases">
        <title>Tritrichomonas musculus Genome.</title>
        <authorList>
            <person name="Alves-Ferreira E."/>
            <person name="Grigg M."/>
            <person name="Lorenzi H."/>
            <person name="Galac M."/>
        </authorList>
    </citation>
    <scope>NUCLEOTIDE SEQUENCE [LARGE SCALE GENOMIC DNA]</scope>
    <source>
        <strain evidence="3 4">EAF2021</strain>
    </source>
</reference>
<name>A0ABR2J475_9EUKA</name>
<accession>A0ABR2J475</accession>
<evidence type="ECO:0000256" key="2">
    <source>
        <dbReference type="SAM" id="SignalP"/>
    </source>
</evidence>
<sequence length="78" mass="9135">MLPIILWVITVCAVIHEKQEDDLAKLSLIKMMTSKFGKKSMNLKDFRGMKAEKQRRKNKKKLKKRLTPKYPPGDYKDG</sequence>
<evidence type="ECO:0000313" key="4">
    <source>
        <dbReference type="Proteomes" id="UP001470230"/>
    </source>
</evidence>
<keyword evidence="2" id="KW-0732">Signal</keyword>
<feature type="region of interest" description="Disordered" evidence="1">
    <location>
        <begin position="47"/>
        <end position="78"/>
    </location>
</feature>
<keyword evidence="4" id="KW-1185">Reference proteome</keyword>
<evidence type="ECO:0000256" key="1">
    <source>
        <dbReference type="SAM" id="MobiDB-lite"/>
    </source>
</evidence>
<feature type="chain" id="PRO_5047011110" evidence="2">
    <location>
        <begin position="18"/>
        <end position="78"/>
    </location>
</feature>
<feature type="signal peptide" evidence="2">
    <location>
        <begin position="1"/>
        <end position="17"/>
    </location>
</feature>